<dbReference type="Proteomes" id="UP000595703">
    <property type="component" value="Chromosome"/>
</dbReference>
<dbReference type="PROSITE" id="PS51318">
    <property type="entry name" value="TAT"/>
    <property type="match status" value="1"/>
</dbReference>
<gene>
    <name evidence="5" type="ORF">RVR_4808</name>
</gene>
<reference evidence="5 6" key="1">
    <citation type="journal article" date="2010" name="J. Bacteriol.">
        <title>Biochemical characterization of a novel indole prenyltransferase from Streptomyces sp. SN-593.</title>
        <authorList>
            <person name="Takahashi S."/>
            <person name="Takagi H."/>
            <person name="Toyoda A."/>
            <person name="Uramoto M."/>
            <person name="Nogawa T."/>
            <person name="Ueki M."/>
            <person name="Sakaki Y."/>
            <person name="Osada H."/>
        </authorList>
    </citation>
    <scope>NUCLEOTIDE SEQUENCE [LARGE SCALE GENOMIC DNA]</scope>
    <source>
        <strain evidence="5 6">SN-593</strain>
    </source>
</reference>
<organism evidence="5 6">
    <name type="scientific">Actinacidiphila reveromycinica</name>
    <dbReference type="NCBI Taxonomy" id="659352"/>
    <lineage>
        <taxon>Bacteria</taxon>
        <taxon>Bacillati</taxon>
        <taxon>Actinomycetota</taxon>
        <taxon>Actinomycetes</taxon>
        <taxon>Kitasatosporales</taxon>
        <taxon>Streptomycetaceae</taxon>
        <taxon>Actinacidiphila</taxon>
    </lineage>
</organism>
<evidence type="ECO:0000313" key="5">
    <source>
        <dbReference type="EMBL" id="BBA98574.1"/>
    </source>
</evidence>
<comment type="similarity">
    <text evidence="1">Belongs to the melC1 family.</text>
</comment>
<evidence type="ECO:0000313" key="6">
    <source>
        <dbReference type="Proteomes" id="UP000595703"/>
    </source>
</evidence>
<reference evidence="5 6" key="2">
    <citation type="journal article" date="2011" name="J. Antibiot.">
        <title>Furaquinocins I and J: novel polyketide isoprenoid hybrid compounds from Streptomyces reveromyceticus SN-593.</title>
        <authorList>
            <person name="Panthee S."/>
            <person name="Takahashi S."/>
            <person name="Takagi H."/>
            <person name="Nogawa T."/>
            <person name="Oowada E."/>
            <person name="Uramoto M."/>
            <person name="Osada H."/>
        </authorList>
    </citation>
    <scope>NUCLEOTIDE SEQUENCE [LARGE SCALE GENOMIC DNA]</scope>
    <source>
        <strain evidence="5 6">SN-593</strain>
    </source>
</reference>
<keyword evidence="4" id="KW-1133">Transmembrane helix</keyword>
<sequence>MSRAESRGEEPGMASRRRVLRTGLISAAAVTGTAAGLGPMLAADRSSPRAATGPGAGGQDAKAVAGADLEDVSLPLFDEVYRGRHIQGFTSDDPSGLLLMVDGRPLGAMRRFDGSYVSMANHFQPYPTPLSTARGAVDVIGNAELGDAAAVHHH</sequence>
<dbReference type="Gene3D" id="3.30.1880.10">
    <property type="entry name" value="protein ne1242 domain like"/>
    <property type="match status" value="1"/>
</dbReference>
<dbReference type="GO" id="GO:0005507">
    <property type="term" value="F:copper ion binding"/>
    <property type="evidence" value="ECO:0007669"/>
    <property type="project" value="InterPro"/>
</dbReference>
<evidence type="ECO:0000256" key="3">
    <source>
        <dbReference type="SAM" id="MobiDB-lite"/>
    </source>
</evidence>
<dbReference type="GO" id="GO:0042438">
    <property type="term" value="P:melanin biosynthetic process"/>
    <property type="evidence" value="ECO:0007669"/>
    <property type="project" value="InterPro"/>
</dbReference>
<reference evidence="5 6" key="4">
    <citation type="journal article" date="2020" name="Sci. Rep.">
        <title>beta-carboline chemical signals induce reveromycin production through a LuxR family regulator in Streptomyces sp. SN-593.</title>
        <authorList>
            <person name="Panthee S."/>
            <person name="Kito N."/>
            <person name="Hayashi T."/>
            <person name="Shimizu T."/>
            <person name="Ishikawa J."/>
            <person name="Hamamoto H."/>
            <person name="Osada H."/>
            <person name="Takahashi S."/>
        </authorList>
    </citation>
    <scope>NUCLEOTIDE SEQUENCE [LARGE SCALE GENOMIC DNA]</scope>
    <source>
        <strain evidence="5 6">SN-593</strain>
    </source>
</reference>
<evidence type="ECO:0000256" key="2">
    <source>
        <dbReference type="ARBA" id="ARBA00023008"/>
    </source>
</evidence>
<reference evidence="5 6" key="3">
    <citation type="journal article" date="2011" name="Nat. Chem. Biol.">
        <title>Reveromycin A biosynthesis uses RevG and RevJ for stereospecific spiroacetal formation.</title>
        <authorList>
            <person name="Takahashi S."/>
            <person name="Toyoda A."/>
            <person name="Sekiyama Y."/>
            <person name="Takagi H."/>
            <person name="Nogawa T."/>
            <person name="Uramoto M."/>
            <person name="Suzuki R."/>
            <person name="Koshino H."/>
            <person name="Kumano T."/>
            <person name="Panthee S."/>
            <person name="Dairi T."/>
            <person name="Ishikawa J."/>
            <person name="Ikeda H."/>
            <person name="Sakaki Y."/>
            <person name="Osada H."/>
        </authorList>
    </citation>
    <scope>NUCLEOTIDE SEQUENCE [LARGE SCALE GENOMIC DNA]</scope>
    <source>
        <strain evidence="5 6">SN-593</strain>
    </source>
</reference>
<name>A0A7U3VPE3_9ACTN</name>
<feature type="transmembrane region" description="Helical" evidence="4">
    <location>
        <begin position="20"/>
        <end position="42"/>
    </location>
</feature>
<evidence type="ECO:0000256" key="1">
    <source>
        <dbReference type="ARBA" id="ARBA00009871"/>
    </source>
</evidence>
<evidence type="ECO:0000256" key="4">
    <source>
        <dbReference type="SAM" id="Phobius"/>
    </source>
</evidence>
<keyword evidence="4" id="KW-0472">Membrane</keyword>
<dbReference type="InterPro" id="IPR023199">
    <property type="entry name" value="GriE/MELC1_sf"/>
</dbReference>
<dbReference type="InterPro" id="IPR010928">
    <property type="entry name" value="MelC1"/>
</dbReference>
<keyword evidence="6" id="KW-1185">Reference proteome</keyword>
<keyword evidence="2" id="KW-0186">Copper</keyword>
<dbReference type="EMBL" id="AP018365">
    <property type="protein sequence ID" value="BBA98574.1"/>
    <property type="molecule type" value="Genomic_DNA"/>
</dbReference>
<dbReference type="InterPro" id="IPR006311">
    <property type="entry name" value="TAT_signal"/>
</dbReference>
<dbReference type="Pfam" id="PF06236">
    <property type="entry name" value="MelC1"/>
    <property type="match status" value="1"/>
</dbReference>
<feature type="region of interest" description="Disordered" evidence="3">
    <location>
        <begin position="40"/>
        <end position="64"/>
    </location>
</feature>
<dbReference type="AlphaFoldDB" id="A0A7U3VPE3"/>
<keyword evidence="4" id="KW-0812">Transmembrane</keyword>
<protein>
    <submittedName>
        <fullName evidence="5">Putative tyrosinase co-factor protein</fullName>
    </submittedName>
</protein>
<dbReference type="KEGG" id="arev:RVR_4808"/>
<proteinExistence type="inferred from homology"/>
<accession>A0A7U3VPE3</accession>